<evidence type="ECO:0008006" key="3">
    <source>
        <dbReference type="Google" id="ProtNLM"/>
    </source>
</evidence>
<proteinExistence type="predicted"/>
<organism evidence="1 2">
    <name type="scientific">Dovyalis caffra</name>
    <dbReference type="NCBI Taxonomy" id="77055"/>
    <lineage>
        <taxon>Eukaryota</taxon>
        <taxon>Viridiplantae</taxon>
        <taxon>Streptophyta</taxon>
        <taxon>Embryophyta</taxon>
        <taxon>Tracheophyta</taxon>
        <taxon>Spermatophyta</taxon>
        <taxon>Magnoliopsida</taxon>
        <taxon>eudicotyledons</taxon>
        <taxon>Gunneridae</taxon>
        <taxon>Pentapetalae</taxon>
        <taxon>rosids</taxon>
        <taxon>fabids</taxon>
        <taxon>Malpighiales</taxon>
        <taxon>Salicaceae</taxon>
        <taxon>Flacourtieae</taxon>
        <taxon>Dovyalis</taxon>
    </lineage>
</organism>
<protein>
    <recommendedName>
        <fullName evidence="3">HNH homing endonuclease</fullName>
    </recommendedName>
</protein>
<dbReference type="Proteomes" id="UP001314170">
    <property type="component" value="Unassembled WGS sequence"/>
</dbReference>
<gene>
    <name evidence="1" type="ORF">DCAF_LOCUS19770</name>
</gene>
<name>A0AAV1S9R2_9ROSI</name>
<reference evidence="1 2" key="1">
    <citation type="submission" date="2024-01" db="EMBL/GenBank/DDBJ databases">
        <authorList>
            <person name="Waweru B."/>
        </authorList>
    </citation>
    <scope>NUCLEOTIDE SEQUENCE [LARGE SCALE GENOMIC DNA]</scope>
</reference>
<sequence length="133" mass="15344">MKRDIINLDKKEHTKGYKRRGYDGSLRSCGALPSSQLQEGHYTKYRKIGFLDAPRKTTHNPEAPRQRGMDCHTALIQDFIYHINYQRYNLGVRIDKMMYREGTGSGNENGAKSKLRWQKNTAQVKALIRANTA</sequence>
<dbReference type="AlphaFoldDB" id="A0AAV1S9R2"/>
<evidence type="ECO:0000313" key="2">
    <source>
        <dbReference type="Proteomes" id="UP001314170"/>
    </source>
</evidence>
<dbReference type="EMBL" id="CAWUPB010001173">
    <property type="protein sequence ID" value="CAK7347088.1"/>
    <property type="molecule type" value="Genomic_DNA"/>
</dbReference>
<comment type="caution">
    <text evidence="1">The sequence shown here is derived from an EMBL/GenBank/DDBJ whole genome shotgun (WGS) entry which is preliminary data.</text>
</comment>
<keyword evidence="2" id="KW-1185">Reference proteome</keyword>
<evidence type="ECO:0000313" key="1">
    <source>
        <dbReference type="EMBL" id="CAK7347088.1"/>
    </source>
</evidence>
<accession>A0AAV1S9R2</accession>